<reference evidence="7" key="1">
    <citation type="submission" date="2021-01" db="EMBL/GenBank/DDBJ databases">
        <title>Whole genome shotgun sequence of Dactylosporangium siamense NBRC 106093.</title>
        <authorList>
            <person name="Komaki H."/>
            <person name="Tamura T."/>
        </authorList>
    </citation>
    <scope>NUCLEOTIDE SEQUENCE</scope>
    <source>
        <strain evidence="7">NBRC 106093</strain>
    </source>
</reference>
<comment type="caution">
    <text evidence="7">The sequence shown here is derived from an EMBL/GenBank/DDBJ whole genome shotgun (WGS) entry which is preliminary data.</text>
</comment>
<evidence type="ECO:0000313" key="7">
    <source>
        <dbReference type="EMBL" id="GIG46465.1"/>
    </source>
</evidence>
<dbReference type="RefSeq" id="WP_203848227.1">
    <property type="nucleotide sequence ID" value="NZ_BAAAVW010000015.1"/>
</dbReference>
<feature type="transmembrane region" description="Helical" evidence="5">
    <location>
        <begin position="76"/>
        <end position="95"/>
    </location>
</feature>
<evidence type="ECO:0000256" key="4">
    <source>
        <dbReference type="ARBA" id="ARBA00061089"/>
    </source>
</evidence>
<comment type="cofactor">
    <cofactor evidence="1">
        <name>a divalent metal cation</name>
        <dbReference type="ChEBI" id="CHEBI:60240"/>
    </cofactor>
</comment>
<comment type="similarity">
    <text evidence="4">Belongs to the metallophosphoesterase superfamily.</text>
</comment>
<dbReference type="Proteomes" id="UP000660611">
    <property type="component" value="Unassembled WGS sequence"/>
</dbReference>
<dbReference type="CDD" id="cd07385">
    <property type="entry name" value="MPP_YkuE_C"/>
    <property type="match status" value="1"/>
</dbReference>
<dbReference type="Pfam" id="PF00149">
    <property type="entry name" value="Metallophos"/>
    <property type="match status" value="1"/>
</dbReference>
<keyword evidence="8" id="KW-1185">Reference proteome</keyword>
<keyword evidence="5" id="KW-0812">Transmembrane</keyword>
<feature type="transmembrane region" description="Helical" evidence="5">
    <location>
        <begin position="6"/>
        <end position="26"/>
    </location>
</feature>
<organism evidence="7 8">
    <name type="scientific">Dactylosporangium siamense</name>
    <dbReference type="NCBI Taxonomy" id="685454"/>
    <lineage>
        <taxon>Bacteria</taxon>
        <taxon>Bacillati</taxon>
        <taxon>Actinomycetota</taxon>
        <taxon>Actinomycetes</taxon>
        <taxon>Micromonosporales</taxon>
        <taxon>Micromonosporaceae</taxon>
        <taxon>Dactylosporangium</taxon>
    </lineage>
</organism>
<dbReference type="InterPro" id="IPR004843">
    <property type="entry name" value="Calcineurin-like_PHP"/>
</dbReference>
<dbReference type="FunFam" id="3.60.21.10:FF:000028">
    <property type="entry name" value="Putative metallophosphoesterase"/>
    <property type="match status" value="1"/>
</dbReference>
<dbReference type="SUPFAM" id="SSF56300">
    <property type="entry name" value="Metallo-dependent phosphatases"/>
    <property type="match status" value="1"/>
</dbReference>
<evidence type="ECO:0000256" key="5">
    <source>
        <dbReference type="SAM" id="Phobius"/>
    </source>
</evidence>
<dbReference type="Gene3D" id="3.60.21.10">
    <property type="match status" value="1"/>
</dbReference>
<protein>
    <submittedName>
        <fullName evidence="7">Membrane protein</fullName>
    </submittedName>
</protein>
<feature type="domain" description="Calcineurin-like phosphoesterase" evidence="6">
    <location>
        <begin position="236"/>
        <end position="398"/>
    </location>
</feature>
<dbReference type="InterPro" id="IPR029052">
    <property type="entry name" value="Metallo-depent_PP-like"/>
</dbReference>
<dbReference type="InterPro" id="IPR051158">
    <property type="entry name" value="Metallophosphoesterase_sf"/>
</dbReference>
<sequence length="455" mass="47921">MSTALFLIIALLVVLLVVGGIHWYLWKRLVKDVVTTRRGRRVGALVVVLLGVLIPVTLVGSRVLPLHAQPVLAWPGFLWLALMFYLLVTLALLELPRLALRGWTRRTPVQPVDNSVDNGVLPVDTGTRPVQGVVDEAAGAVENRAAGTADPVDGAVAVDGGSAVAAARSSSEPPPAAVEGRFDPSRRLLLGRSLAATAGALSVAAVGIGTWQAKSAPVLKRVPIRLAKLPASMAGFKIALVSDIHLGPLLGRSHTERIVRMINSVDADLVAIVGDLVDGSVAELGPAAEPLQDLRARHGSFFVTGNHEYFSGYQEWIDEVNSLGVRVLRNERVDVQGLDLAGVNDVTGEDVGDGPDFVKALDGRDASRPVVLLAHQPVQAHDAAKHGVDLQLSGHTHGGQMVPFNLLVGLEAPVVAGLGTVDGTQVYVTRGAGFWGPPVRFGAPPDISIIELRGA</sequence>
<evidence type="ECO:0000259" key="6">
    <source>
        <dbReference type="Pfam" id="PF00149"/>
    </source>
</evidence>
<dbReference type="GO" id="GO:0016020">
    <property type="term" value="C:membrane"/>
    <property type="evidence" value="ECO:0007669"/>
    <property type="project" value="GOC"/>
</dbReference>
<keyword evidence="2" id="KW-0479">Metal-binding</keyword>
<dbReference type="GO" id="GO:0046872">
    <property type="term" value="F:metal ion binding"/>
    <property type="evidence" value="ECO:0007669"/>
    <property type="project" value="UniProtKB-KW"/>
</dbReference>
<dbReference type="AlphaFoldDB" id="A0A919UCC4"/>
<accession>A0A919UCC4</accession>
<feature type="transmembrane region" description="Helical" evidence="5">
    <location>
        <begin position="189"/>
        <end position="211"/>
    </location>
</feature>
<evidence type="ECO:0000313" key="8">
    <source>
        <dbReference type="Proteomes" id="UP000660611"/>
    </source>
</evidence>
<keyword evidence="5" id="KW-1133">Transmembrane helix</keyword>
<dbReference type="PANTHER" id="PTHR31302">
    <property type="entry name" value="TRANSMEMBRANE PROTEIN WITH METALLOPHOSPHOESTERASE DOMAIN-RELATED"/>
    <property type="match status" value="1"/>
</dbReference>
<dbReference type="GO" id="GO:0009245">
    <property type="term" value="P:lipid A biosynthetic process"/>
    <property type="evidence" value="ECO:0007669"/>
    <property type="project" value="TreeGrafter"/>
</dbReference>
<evidence type="ECO:0000256" key="2">
    <source>
        <dbReference type="ARBA" id="ARBA00022723"/>
    </source>
</evidence>
<keyword evidence="5" id="KW-0472">Membrane</keyword>
<name>A0A919UCC4_9ACTN</name>
<dbReference type="PANTHER" id="PTHR31302:SF31">
    <property type="entry name" value="PHOSPHODIESTERASE YAEI"/>
    <property type="match status" value="1"/>
</dbReference>
<dbReference type="GO" id="GO:0008758">
    <property type="term" value="F:UDP-2,3-diacylglucosamine hydrolase activity"/>
    <property type="evidence" value="ECO:0007669"/>
    <property type="project" value="TreeGrafter"/>
</dbReference>
<gene>
    <name evidence="7" type="ORF">Dsi01nite_045060</name>
</gene>
<proteinExistence type="inferred from homology"/>
<evidence type="ECO:0000256" key="3">
    <source>
        <dbReference type="ARBA" id="ARBA00022801"/>
    </source>
</evidence>
<evidence type="ECO:0000256" key="1">
    <source>
        <dbReference type="ARBA" id="ARBA00001968"/>
    </source>
</evidence>
<keyword evidence="3" id="KW-0378">Hydrolase</keyword>
<dbReference type="EMBL" id="BONQ01000071">
    <property type="protein sequence ID" value="GIG46465.1"/>
    <property type="molecule type" value="Genomic_DNA"/>
</dbReference>
<feature type="transmembrane region" description="Helical" evidence="5">
    <location>
        <begin position="42"/>
        <end position="64"/>
    </location>
</feature>